<proteinExistence type="predicted"/>
<name>A0A9P1DBF0_9DINO</name>
<protein>
    <submittedName>
        <fullName evidence="1">Uncharacterized protein</fullName>
    </submittedName>
</protein>
<organism evidence="1">
    <name type="scientific">Cladocopium goreaui</name>
    <dbReference type="NCBI Taxonomy" id="2562237"/>
    <lineage>
        <taxon>Eukaryota</taxon>
        <taxon>Sar</taxon>
        <taxon>Alveolata</taxon>
        <taxon>Dinophyceae</taxon>
        <taxon>Suessiales</taxon>
        <taxon>Symbiodiniaceae</taxon>
        <taxon>Cladocopium</taxon>
    </lineage>
</organism>
<keyword evidence="3" id="KW-1185">Reference proteome</keyword>
<sequence length="143" mass="15441">MTEEAAPGEEGEPYWIMWIRLASLKVVTEALYPATPLELRRSLEVVIYTPLLNQGRETTTGAAEGLVTATEAAAAIGMIAGIATEVSDELLGQEEGPVETGAEIGFARNATAAISREEMNALSAMRKSQLTEFRWFKHVLVCG</sequence>
<evidence type="ECO:0000313" key="2">
    <source>
        <dbReference type="EMBL" id="CAL4792819.1"/>
    </source>
</evidence>
<dbReference type="EMBL" id="CAMXCT020003640">
    <property type="protein sequence ID" value="CAL1158882.1"/>
    <property type="molecule type" value="Genomic_DNA"/>
</dbReference>
<accession>A0A9P1DBF0</accession>
<dbReference type="AlphaFoldDB" id="A0A9P1DBF0"/>
<comment type="caution">
    <text evidence="1">The sequence shown here is derived from an EMBL/GenBank/DDBJ whole genome shotgun (WGS) entry which is preliminary data.</text>
</comment>
<gene>
    <name evidence="1" type="ORF">C1SCF055_LOCUS31224</name>
</gene>
<dbReference type="EMBL" id="CAMXCT030003640">
    <property type="protein sequence ID" value="CAL4792819.1"/>
    <property type="molecule type" value="Genomic_DNA"/>
</dbReference>
<reference evidence="1" key="1">
    <citation type="submission" date="2022-10" db="EMBL/GenBank/DDBJ databases">
        <authorList>
            <person name="Chen Y."/>
            <person name="Dougan E. K."/>
            <person name="Chan C."/>
            <person name="Rhodes N."/>
            <person name="Thang M."/>
        </authorList>
    </citation>
    <scope>NUCLEOTIDE SEQUENCE</scope>
</reference>
<evidence type="ECO:0000313" key="1">
    <source>
        <dbReference type="EMBL" id="CAI4005507.1"/>
    </source>
</evidence>
<dbReference type="Proteomes" id="UP001152797">
    <property type="component" value="Unassembled WGS sequence"/>
</dbReference>
<dbReference type="EMBL" id="CAMXCT010003640">
    <property type="protein sequence ID" value="CAI4005507.1"/>
    <property type="molecule type" value="Genomic_DNA"/>
</dbReference>
<evidence type="ECO:0000313" key="3">
    <source>
        <dbReference type="Proteomes" id="UP001152797"/>
    </source>
</evidence>
<reference evidence="2 3" key="2">
    <citation type="submission" date="2024-05" db="EMBL/GenBank/DDBJ databases">
        <authorList>
            <person name="Chen Y."/>
            <person name="Shah S."/>
            <person name="Dougan E. K."/>
            <person name="Thang M."/>
            <person name="Chan C."/>
        </authorList>
    </citation>
    <scope>NUCLEOTIDE SEQUENCE [LARGE SCALE GENOMIC DNA]</scope>
</reference>